<keyword evidence="1" id="KW-0812">Transmembrane</keyword>
<evidence type="ECO:0000313" key="2">
    <source>
        <dbReference type="EMBL" id="CAJ0608374.1"/>
    </source>
</evidence>
<evidence type="ECO:0000256" key="1">
    <source>
        <dbReference type="SAM" id="Phobius"/>
    </source>
</evidence>
<dbReference type="PANTHER" id="PTHR46178:SF9">
    <property type="entry name" value="SEVEN TM RECEPTOR"/>
    <property type="match status" value="1"/>
</dbReference>
<feature type="transmembrane region" description="Helical" evidence="1">
    <location>
        <begin position="142"/>
        <end position="168"/>
    </location>
</feature>
<dbReference type="InterPro" id="IPR019428">
    <property type="entry name" value="7TM_GPCR_serpentine_rcpt_Str"/>
</dbReference>
<feature type="transmembrane region" description="Helical" evidence="1">
    <location>
        <begin position="99"/>
        <end position="121"/>
    </location>
</feature>
<dbReference type="SUPFAM" id="SSF81321">
    <property type="entry name" value="Family A G protein-coupled receptor-like"/>
    <property type="match status" value="1"/>
</dbReference>
<reference evidence="2" key="1">
    <citation type="submission" date="2023-07" db="EMBL/GenBank/DDBJ databases">
        <authorList>
            <consortium name="CYATHOMIX"/>
        </authorList>
    </citation>
    <scope>NUCLEOTIDE SEQUENCE</scope>
    <source>
        <strain evidence="2">N/A</strain>
    </source>
</reference>
<feature type="transmembrane region" description="Helical" evidence="1">
    <location>
        <begin position="174"/>
        <end position="200"/>
    </location>
</feature>
<comment type="caution">
    <text evidence="2">The sequence shown here is derived from an EMBL/GenBank/DDBJ whole genome shotgun (WGS) entry which is preliminary data.</text>
</comment>
<gene>
    <name evidence="2" type="ORF">CYNAS_LOCUS20357</name>
</gene>
<dbReference type="EMBL" id="CATQJL010000316">
    <property type="protein sequence ID" value="CAJ0608374.1"/>
    <property type="molecule type" value="Genomic_DNA"/>
</dbReference>
<sequence length="245" mass="27532">MSFFSTLLLVTNGFFHRYLQLCREDVFRRYSSKGNTTIAISFNIAVLLAVLVAIYVTVWPSAHFKELVRTIEFFGLDLGRTSFIGFSIKHSITPMNMALIFNVMVLTGILLWIDILCAGSINAQLRSSAFSNKLRSLQRQMFILLLLQAAAPIIFLQIPYAIAIFYLFTGHSTTPFISVIIGVLLALHPLIDPMLVLAFVKDYRIYILSKLNIRKSPKLILAKNNKIVADEIPKVYIGPITAISS</sequence>
<evidence type="ECO:0008006" key="4">
    <source>
        <dbReference type="Google" id="ProtNLM"/>
    </source>
</evidence>
<dbReference type="AlphaFoldDB" id="A0AA36MCT5"/>
<dbReference type="Pfam" id="PF10326">
    <property type="entry name" value="7TM_GPCR_Str"/>
    <property type="match status" value="1"/>
</dbReference>
<organism evidence="2 3">
    <name type="scientific">Cylicocyclus nassatus</name>
    <name type="common">Nematode worm</name>
    <dbReference type="NCBI Taxonomy" id="53992"/>
    <lineage>
        <taxon>Eukaryota</taxon>
        <taxon>Metazoa</taxon>
        <taxon>Ecdysozoa</taxon>
        <taxon>Nematoda</taxon>
        <taxon>Chromadorea</taxon>
        <taxon>Rhabditida</taxon>
        <taxon>Rhabditina</taxon>
        <taxon>Rhabditomorpha</taxon>
        <taxon>Strongyloidea</taxon>
        <taxon>Strongylidae</taxon>
        <taxon>Cylicocyclus</taxon>
    </lineage>
</organism>
<name>A0AA36MCT5_CYLNA</name>
<keyword evidence="1" id="KW-0472">Membrane</keyword>
<dbReference type="Proteomes" id="UP001176961">
    <property type="component" value="Unassembled WGS sequence"/>
</dbReference>
<protein>
    <recommendedName>
        <fullName evidence="4">G protein-coupled receptor</fullName>
    </recommendedName>
</protein>
<accession>A0AA36MCT5</accession>
<proteinExistence type="predicted"/>
<keyword evidence="1" id="KW-1133">Transmembrane helix</keyword>
<feature type="transmembrane region" description="Helical" evidence="1">
    <location>
        <begin position="38"/>
        <end position="58"/>
    </location>
</feature>
<evidence type="ECO:0000313" key="3">
    <source>
        <dbReference type="Proteomes" id="UP001176961"/>
    </source>
</evidence>
<dbReference type="PANTHER" id="PTHR46178">
    <property type="entry name" value="SEVEN TM RECEPTOR"/>
    <property type="match status" value="1"/>
</dbReference>
<keyword evidence="3" id="KW-1185">Reference proteome</keyword>